<proteinExistence type="predicted"/>
<feature type="compositionally biased region" description="Polar residues" evidence="1">
    <location>
        <begin position="46"/>
        <end position="63"/>
    </location>
</feature>
<evidence type="ECO:0000313" key="3">
    <source>
        <dbReference type="Proteomes" id="UP000198775"/>
    </source>
</evidence>
<reference evidence="3" key="1">
    <citation type="submission" date="2016-10" db="EMBL/GenBank/DDBJ databases">
        <authorList>
            <person name="Varghese N."/>
            <person name="Submissions S."/>
        </authorList>
    </citation>
    <scope>NUCLEOTIDE SEQUENCE [LARGE SCALE GENOMIC DNA]</scope>
    <source>
        <strain evidence="3">IBRC-M 10043</strain>
    </source>
</reference>
<gene>
    <name evidence="2" type="ORF">SAMN05216388_104216</name>
</gene>
<keyword evidence="3" id="KW-1185">Reference proteome</keyword>
<feature type="compositionally biased region" description="Basic and acidic residues" evidence="1">
    <location>
        <begin position="64"/>
        <end position="74"/>
    </location>
</feature>
<accession>A0A1H8VV04</accession>
<name>A0A1H8VV04_9EURY</name>
<evidence type="ECO:0000313" key="2">
    <source>
        <dbReference type="EMBL" id="SEP19140.1"/>
    </source>
</evidence>
<evidence type="ECO:0000256" key="1">
    <source>
        <dbReference type="SAM" id="MobiDB-lite"/>
    </source>
</evidence>
<feature type="region of interest" description="Disordered" evidence="1">
    <location>
        <begin position="13"/>
        <end position="74"/>
    </location>
</feature>
<dbReference type="AlphaFoldDB" id="A0A1H8VV04"/>
<protein>
    <submittedName>
        <fullName evidence="2">Uncharacterized protein</fullName>
    </submittedName>
</protein>
<dbReference type="Proteomes" id="UP000198775">
    <property type="component" value="Unassembled WGS sequence"/>
</dbReference>
<sequence>MTDETLSYTFLLADDEKQLPPVVDSKLDSISIPDQSQKPPRRQPDGPNSTREPRQPNSTQEPTANDKREPHPLERLVSLREYLDTLDADKPYFRLVDSPLYGHHGDPEPFLVSVGSWRIPPTLVEPTTPVAVNPRYDDRAAYSDIFVDGECGCLFSGSRHQKSADLNGSTCNPLVHLDAEREWWKQRKTALVKSYFLGQSPRYMADRLAVSESAVSKIAHTKLDIKPGDIRAEGDRGLKRVIDHAWPYFTNSDLQQALDMSPHRLKRLHTEPVDVP</sequence>
<organism evidence="2 3">
    <name type="scientific">Halorientalis persicus</name>
    <dbReference type="NCBI Taxonomy" id="1367881"/>
    <lineage>
        <taxon>Archaea</taxon>
        <taxon>Methanobacteriati</taxon>
        <taxon>Methanobacteriota</taxon>
        <taxon>Stenosarchaea group</taxon>
        <taxon>Halobacteria</taxon>
        <taxon>Halobacteriales</taxon>
        <taxon>Haloarculaceae</taxon>
        <taxon>Halorientalis</taxon>
    </lineage>
</organism>
<dbReference type="RefSeq" id="WP_092664246.1">
    <property type="nucleotide sequence ID" value="NZ_FOCX01000042.1"/>
</dbReference>
<dbReference type="EMBL" id="FOCX01000042">
    <property type="protein sequence ID" value="SEP19140.1"/>
    <property type="molecule type" value="Genomic_DNA"/>
</dbReference>